<proteinExistence type="predicted"/>
<comment type="caution">
    <text evidence="1">The sequence shown here is derived from an EMBL/GenBank/DDBJ whole genome shotgun (WGS) entry which is preliminary data.</text>
</comment>
<dbReference type="RefSeq" id="WP_380855287.1">
    <property type="nucleotide sequence ID" value="NZ_JBHRXV010000001.1"/>
</dbReference>
<reference evidence="2" key="1">
    <citation type="journal article" date="2019" name="Int. J. Syst. Evol. Microbiol.">
        <title>The Global Catalogue of Microorganisms (GCM) 10K type strain sequencing project: providing services to taxonomists for standard genome sequencing and annotation.</title>
        <authorList>
            <consortium name="The Broad Institute Genomics Platform"/>
            <consortium name="The Broad Institute Genome Sequencing Center for Infectious Disease"/>
            <person name="Wu L."/>
            <person name="Ma J."/>
        </authorList>
    </citation>
    <scope>NUCLEOTIDE SEQUENCE [LARGE SCALE GENOMIC DNA]</scope>
    <source>
        <strain evidence="2">KCTC 42644</strain>
    </source>
</reference>
<gene>
    <name evidence="1" type="ORF">ACFOMD_00730</name>
</gene>
<protein>
    <submittedName>
        <fullName evidence="1">Uncharacterized protein</fullName>
    </submittedName>
</protein>
<accession>A0ABV7X798</accession>
<evidence type="ECO:0000313" key="1">
    <source>
        <dbReference type="EMBL" id="MFC3711073.1"/>
    </source>
</evidence>
<keyword evidence="2" id="KW-1185">Reference proteome</keyword>
<name>A0ABV7X798_9SPHN</name>
<evidence type="ECO:0000313" key="2">
    <source>
        <dbReference type="Proteomes" id="UP001595615"/>
    </source>
</evidence>
<organism evidence="1 2">
    <name type="scientific">Sphingoaurantiacus capsulatus</name>
    <dbReference type="NCBI Taxonomy" id="1771310"/>
    <lineage>
        <taxon>Bacteria</taxon>
        <taxon>Pseudomonadati</taxon>
        <taxon>Pseudomonadota</taxon>
        <taxon>Alphaproteobacteria</taxon>
        <taxon>Sphingomonadales</taxon>
        <taxon>Sphingosinicellaceae</taxon>
        <taxon>Sphingoaurantiacus</taxon>
    </lineage>
</organism>
<dbReference type="EMBL" id="JBHRXV010000001">
    <property type="protein sequence ID" value="MFC3711073.1"/>
    <property type="molecule type" value="Genomic_DNA"/>
</dbReference>
<dbReference type="Proteomes" id="UP001595615">
    <property type="component" value="Unassembled WGS sequence"/>
</dbReference>
<sequence length="101" mass="9876">MADTCQRSARPRSHGILALQLAVTAGAVALAMLPPANGPMLVVPVTGSATAAFSGGGRLIGDGLLPGTLVVTGDRATLLPHLLRHGAVAIAASAVSCGEVA</sequence>